<accession>E7FSS5</accession>
<comment type="caution">
    <text evidence="1">The sequence shown here is derived from an EMBL/GenBank/DDBJ whole genome shotgun (WGS) entry which is preliminary data.</text>
</comment>
<sequence>MSEITADSKLCILQLTSKMKPHTMEGGGVEDALRNLLRRN</sequence>
<organism evidence="1 2">
    <name type="scientific">Ligilactobacillus ruminis ATCC 25644</name>
    <dbReference type="NCBI Taxonomy" id="525362"/>
    <lineage>
        <taxon>Bacteria</taxon>
        <taxon>Bacillati</taxon>
        <taxon>Bacillota</taxon>
        <taxon>Bacilli</taxon>
        <taxon>Lactobacillales</taxon>
        <taxon>Lactobacillaceae</taxon>
        <taxon>Ligilactobacillus</taxon>
    </lineage>
</organism>
<name>E7FSS5_9LACO</name>
<dbReference type="Proteomes" id="UP000004099">
    <property type="component" value="Unassembled WGS sequence"/>
</dbReference>
<reference evidence="1 2" key="1">
    <citation type="submission" date="2011-01" db="EMBL/GenBank/DDBJ databases">
        <authorList>
            <person name="Muzny D."/>
            <person name="Qin X."/>
            <person name="Buhay C."/>
            <person name="Dugan-Rocha S."/>
            <person name="Ding Y."/>
            <person name="Chen G."/>
            <person name="Hawes A."/>
            <person name="Holder M."/>
            <person name="Jhangiani S."/>
            <person name="Johnson A."/>
            <person name="Khan Z."/>
            <person name="Li Z."/>
            <person name="Liu W."/>
            <person name="Liu X."/>
            <person name="Perez L."/>
            <person name="Shen H."/>
            <person name="Wang Q."/>
            <person name="Watt J."/>
            <person name="Xi L."/>
            <person name="Xin Y."/>
            <person name="Zhou J."/>
            <person name="Deng J."/>
            <person name="Jiang H."/>
            <person name="Liu Y."/>
            <person name="Qu J."/>
            <person name="Song X.-Z."/>
            <person name="Zhang L."/>
            <person name="Villasana D."/>
            <person name="Johnson A."/>
            <person name="Liu J."/>
            <person name="Liyanage D."/>
            <person name="Lorensuhewa L."/>
            <person name="Robinson T."/>
            <person name="Song A."/>
            <person name="Song B.-B."/>
            <person name="Dinh H."/>
            <person name="Thornton R."/>
            <person name="Coyle M."/>
            <person name="Francisco L."/>
            <person name="Jackson L."/>
            <person name="Javaid M."/>
            <person name="Korchina V."/>
            <person name="Kovar C."/>
            <person name="Mata R."/>
            <person name="Mathew T."/>
            <person name="Ngo R."/>
            <person name="Nguyen L."/>
            <person name="Nguyen N."/>
            <person name="Okwuonu G."/>
            <person name="Ongeri F."/>
            <person name="Pham C."/>
            <person name="Simmons D."/>
            <person name="Wilczek-Boney K."/>
            <person name="Hale W."/>
            <person name="Jakkamsetti A."/>
            <person name="Pham P."/>
            <person name="Ruth R."/>
            <person name="San Lucas F."/>
            <person name="Warren J."/>
            <person name="Zhang J."/>
            <person name="Zhao Z."/>
            <person name="Zhou C."/>
            <person name="Zhu D."/>
            <person name="Lee S."/>
            <person name="Bess C."/>
            <person name="Blankenburg K."/>
            <person name="Forbes L."/>
            <person name="Fu Q."/>
            <person name="Gubbala S."/>
            <person name="Hirani K."/>
            <person name="Jayaseelan J.C."/>
            <person name="Lara F."/>
            <person name="Munidasa M."/>
            <person name="Palculict T."/>
            <person name="Patil S."/>
            <person name="Pu L.-L."/>
            <person name="Saada N."/>
            <person name="Tang L."/>
            <person name="Weissenberger G."/>
            <person name="Zhu Y."/>
            <person name="Hemphill L."/>
            <person name="Shang Y."/>
            <person name="Youmans B."/>
            <person name="Ayvaz T."/>
            <person name="Ross M."/>
            <person name="Santibanez J."/>
            <person name="Aqrawi P."/>
            <person name="Gross S."/>
            <person name="Joshi V."/>
            <person name="Fowler G."/>
            <person name="Nazareth L."/>
            <person name="Reid J."/>
            <person name="Worley K."/>
            <person name="Petrosino J."/>
            <person name="Highlander S."/>
            <person name="Gibbs R."/>
        </authorList>
    </citation>
    <scope>NUCLEOTIDE SEQUENCE [LARGE SCALE GENOMIC DNA]</scope>
    <source>
        <strain evidence="1 2">ATCC 25644</strain>
    </source>
</reference>
<protein>
    <submittedName>
        <fullName evidence="1">Uncharacterized protein</fullName>
    </submittedName>
</protein>
<gene>
    <name evidence="1" type="ORF">HMPREF0542_11952</name>
</gene>
<dbReference type="HOGENOM" id="CLU_3291689_0_0_9"/>
<evidence type="ECO:0000313" key="2">
    <source>
        <dbReference type="Proteomes" id="UP000004099"/>
    </source>
</evidence>
<dbReference type="AlphaFoldDB" id="E7FSS5"/>
<evidence type="ECO:0000313" key="1">
    <source>
        <dbReference type="EMBL" id="EFZ33958.1"/>
    </source>
</evidence>
<dbReference type="EMBL" id="ACGS02000047">
    <property type="protein sequence ID" value="EFZ33958.1"/>
    <property type="molecule type" value="Genomic_DNA"/>
</dbReference>
<proteinExistence type="predicted"/>